<proteinExistence type="predicted"/>
<keyword evidence="3" id="KW-1185">Reference proteome</keyword>
<feature type="region of interest" description="Disordered" evidence="1">
    <location>
        <begin position="1"/>
        <end position="33"/>
    </location>
</feature>
<sequence>MTTTPLPRLPRRKPTLTARAARTPSWNPSGAWAAPTPEVLRTLEAALARWSS</sequence>
<comment type="caution">
    <text evidence="2">The sequence shown here is derived from an EMBL/GenBank/DDBJ whole genome shotgun (WGS) entry which is preliminary data.</text>
</comment>
<evidence type="ECO:0000313" key="3">
    <source>
        <dbReference type="Proteomes" id="UP001223072"/>
    </source>
</evidence>
<accession>A0ABU0RSN3</accession>
<protein>
    <submittedName>
        <fullName evidence="2">Uncharacterized protein</fullName>
    </submittedName>
</protein>
<dbReference type="Proteomes" id="UP001223072">
    <property type="component" value="Unassembled WGS sequence"/>
</dbReference>
<evidence type="ECO:0000256" key="1">
    <source>
        <dbReference type="SAM" id="MobiDB-lite"/>
    </source>
</evidence>
<dbReference type="EMBL" id="JAUSZS010000004">
    <property type="protein sequence ID" value="MDQ0935002.1"/>
    <property type="molecule type" value="Genomic_DNA"/>
</dbReference>
<reference evidence="2 3" key="1">
    <citation type="submission" date="2023-07" db="EMBL/GenBank/DDBJ databases">
        <title>Comparative genomics of wheat-associated soil bacteria to identify genetic determinants of phenazine resistance.</title>
        <authorList>
            <person name="Mouncey N."/>
        </authorList>
    </citation>
    <scope>NUCLEOTIDE SEQUENCE [LARGE SCALE GENOMIC DNA]</scope>
    <source>
        <strain evidence="2 3">W2I16</strain>
    </source>
</reference>
<name>A0ABU0RSN3_9ACTN</name>
<dbReference type="RefSeq" id="WP_307628502.1">
    <property type="nucleotide sequence ID" value="NZ_JAUSZS010000004.1"/>
</dbReference>
<gene>
    <name evidence="2" type="ORF">QFZ49_004942</name>
</gene>
<organism evidence="2 3">
    <name type="scientific">Streptomyces turgidiscabies</name>
    <dbReference type="NCBI Taxonomy" id="85558"/>
    <lineage>
        <taxon>Bacteria</taxon>
        <taxon>Bacillati</taxon>
        <taxon>Actinomycetota</taxon>
        <taxon>Actinomycetes</taxon>
        <taxon>Kitasatosporales</taxon>
        <taxon>Streptomycetaceae</taxon>
        <taxon>Streptomyces</taxon>
    </lineage>
</organism>
<evidence type="ECO:0000313" key="2">
    <source>
        <dbReference type="EMBL" id="MDQ0935002.1"/>
    </source>
</evidence>